<organism evidence="1 2">
    <name type="scientific">Rosistilla ulvae</name>
    <dbReference type="NCBI Taxonomy" id="1930277"/>
    <lineage>
        <taxon>Bacteria</taxon>
        <taxon>Pseudomonadati</taxon>
        <taxon>Planctomycetota</taxon>
        <taxon>Planctomycetia</taxon>
        <taxon>Pirellulales</taxon>
        <taxon>Pirellulaceae</taxon>
        <taxon>Rosistilla</taxon>
    </lineage>
</organism>
<dbReference type="AlphaFoldDB" id="A0A517M7E5"/>
<name>A0A517M7E5_9BACT</name>
<proteinExistence type="predicted"/>
<dbReference type="Proteomes" id="UP000319557">
    <property type="component" value="Chromosome"/>
</dbReference>
<accession>A0A517M7E5</accession>
<dbReference type="RefSeq" id="WP_145348477.1">
    <property type="nucleotide sequence ID" value="NZ_CP036261.1"/>
</dbReference>
<sequence>MSTTSDTFDQLIACREDPASVLSHLVDHYRTERLPHELFETLKLQTRLKLGLPLFSTDNDPPAGEELDRQMEMGLIDACREVGQMLMQEGRIAEGWMYLRPVGNLPLVAEMMRDIQPNEENTDDLVQVLLHEGVDIARGYQLILENNGTCNSITTFEQSIIGRPPAEQRPAASLLLDHVYNELVESVRSDIEQREGTPPESNNIVELIADRGWLFSDNGYHIDTTHLASTIRFARVLDDPAQLRRAWEMTQYGRKLNRQFQYPGDEPFADFYSSHDLYFSVLLGEKVDEGIAYFERKVRNVDMLEKGTGPIETYVELLDRVGRPAEALAAAVEYTPAEVPATRVVPLMLELAKKGAGYEPIQDFCKARGDLLGYAAALINPTQ</sequence>
<reference evidence="1 2" key="1">
    <citation type="submission" date="2019-02" db="EMBL/GenBank/DDBJ databases">
        <title>Deep-cultivation of Planctomycetes and their phenomic and genomic characterization uncovers novel biology.</title>
        <authorList>
            <person name="Wiegand S."/>
            <person name="Jogler M."/>
            <person name="Boedeker C."/>
            <person name="Pinto D."/>
            <person name="Vollmers J."/>
            <person name="Rivas-Marin E."/>
            <person name="Kohn T."/>
            <person name="Peeters S.H."/>
            <person name="Heuer A."/>
            <person name="Rast P."/>
            <person name="Oberbeckmann S."/>
            <person name="Bunk B."/>
            <person name="Jeske O."/>
            <person name="Meyerdierks A."/>
            <person name="Storesund J.E."/>
            <person name="Kallscheuer N."/>
            <person name="Luecker S."/>
            <person name="Lage O.M."/>
            <person name="Pohl T."/>
            <person name="Merkel B.J."/>
            <person name="Hornburger P."/>
            <person name="Mueller R.-W."/>
            <person name="Bruemmer F."/>
            <person name="Labrenz M."/>
            <person name="Spormann A.M."/>
            <person name="Op den Camp H."/>
            <person name="Overmann J."/>
            <person name="Amann R."/>
            <person name="Jetten M.S.M."/>
            <person name="Mascher T."/>
            <person name="Medema M.H."/>
            <person name="Devos D.P."/>
            <person name="Kaster A.-K."/>
            <person name="Ovreas L."/>
            <person name="Rohde M."/>
            <person name="Galperin M.Y."/>
            <person name="Jogler C."/>
        </authorList>
    </citation>
    <scope>NUCLEOTIDE SEQUENCE [LARGE SCALE GENOMIC DNA]</scope>
    <source>
        <strain evidence="1 2">EC9</strain>
    </source>
</reference>
<dbReference type="EMBL" id="CP036261">
    <property type="protein sequence ID" value="QDS90707.1"/>
    <property type="molecule type" value="Genomic_DNA"/>
</dbReference>
<evidence type="ECO:0000313" key="1">
    <source>
        <dbReference type="EMBL" id="QDS90707.1"/>
    </source>
</evidence>
<gene>
    <name evidence="1" type="ORF">EC9_49230</name>
</gene>
<dbReference type="KEGG" id="ruv:EC9_49230"/>
<dbReference type="OrthoDB" id="255759at2"/>
<evidence type="ECO:0000313" key="2">
    <source>
        <dbReference type="Proteomes" id="UP000319557"/>
    </source>
</evidence>
<keyword evidence="2" id="KW-1185">Reference proteome</keyword>
<protein>
    <submittedName>
        <fullName evidence="1">Uncharacterized protein</fullName>
    </submittedName>
</protein>